<organism evidence="2 3">
    <name type="scientific">Aeromonas jandaei</name>
    <dbReference type="NCBI Taxonomy" id="650"/>
    <lineage>
        <taxon>Bacteria</taxon>
        <taxon>Pseudomonadati</taxon>
        <taxon>Pseudomonadota</taxon>
        <taxon>Gammaproteobacteria</taxon>
        <taxon>Aeromonadales</taxon>
        <taxon>Aeromonadaceae</taxon>
        <taxon>Aeromonas</taxon>
    </lineage>
</organism>
<dbReference type="GO" id="GO:1901135">
    <property type="term" value="P:carbohydrate derivative metabolic process"/>
    <property type="evidence" value="ECO:0007669"/>
    <property type="project" value="UniProtKB-ARBA"/>
</dbReference>
<name>A0ABD7EIM5_AERJA</name>
<dbReference type="PANTHER" id="PTHR12526:SF630">
    <property type="entry name" value="GLYCOSYLTRANSFERASE"/>
    <property type="match status" value="1"/>
</dbReference>
<protein>
    <submittedName>
        <fullName evidence="2">Glycosyltransferase</fullName>
    </submittedName>
</protein>
<evidence type="ECO:0000259" key="1">
    <source>
        <dbReference type="Pfam" id="PF00534"/>
    </source>
</evidence>
<accession>A0ABD7EIM5</accession>
<dbReference type="PANTHER" id="PTHR12526">
    <property type="entry name" value="GLYCOSYLTRANSFERASE"/>
    <property type="match status" value="1"/>
</dbReference>
<dbReference type="Gene3D" id="3.40.50.2000">
    <property type="entry name" value="Glycogen Phosphorylase B"/>
    <property type="match status" value="2"/>
</dbReference>
<dbReference type="AlphaFoldDB" id="A0ABD7EIM5"/>
<dbReference type="Pfam" id="PF00534">
    <property type="entry name" value="Glycos_transf_1"/>
    <property type="match status" value="1"/>
</dbReference>
<dbReference type="EMBL" id="CP053881">
    <property type="protein sequence ID" value="QWL60859.1"/>
    <property type="molecule type" value="Genomic_DNA"/>
</dbReference>
<reference evidence="2 3" key="1">
    <citation type="journal article" date="2021" name="Front. Microbiol.">
        <title>Prevalence and Genetic Analysis of Chromosomal mcr-3/7 in Aeromonas From U.S. Animal-Derived Samples.</title>
        <authorList>
            <person name="Wang Y."/>
            <person name="Hou N."/>
            <person name="Rasooly R."/>
            <person name="Gu Y."/>
            <person name="He X."/>
        </authorList>
    </citation>
    <scope>NUCLEOTIDE SEQUENCE [LARGE SCALE GENOMIC DNA]</scope>
    <source>
        <strain evidence="2 3">4608</strain>
    </source>
</reference>
<sequence>MKKKILFMIHSLDVGGAERILLNYIKNISLEDKYDISVLTIKKSNSFIYDEINSIADIFSVDSYLENKILLKSIAKTFYIKKIINQNDVIIDFLDGDFYKYTKSCKTKKVVWLHYSYEALSLRKKNLKQKLSSYHHIVTICHTMTKELLDREPLLAGRVSHIYNPFLFDSIDHQSMDLSSLTNQEKDIIDSPYLLTVCRLDESQKDLSTLIKAYCHAKRNNTPLAPLVIVGDGPDAFFLKEMVADLQLQNDIHFIGMKSNPYVWMKNAQAFILSSKGEGLPTVLIEALYLGCNVISSNCKVGPSEILDNGRLGYLFEVGNVEELATLLGNIKKKTFDIENEINIYRPETTINKFNKLIESI</sequence>
<dbReference type="RefSeq" id="WP_215802438.1">
    <property type="nucleotide sequence ID" value="NZ_CP053881.1"/>
</dbReference>
<gene>
    <name evidence="2" type="ORF">HQ399_00685</name>
</gene>
<dbReference type="CDD" id="cd03811">
    <property type="entry name" value="GT4_GT28_WabH-like"/>
    <property type="match status" value="1"/>
</dbReference>
<evidence type="ECO:0000313" key="3">
    <source>
        <dbReference type="Proteomes" id="UP000679312"/>
    </source>
</evidence>
<dbReference type="InterPro" id="IPR001296">
    <property type="entry name" value="Glyco_trans_1"/>
</dbReference>
<feature type="domain" description="Glycosyl transferase family 1" evidence="1">
    <location>
        <begin position="190"/>
        <end position="328"/>
    </location>
</feature>
<evidence type="ECO:0000313" key="2">
    <source>
        <dbReference type="EMBL" id="QWL60859.1"/>
    </source>
</evidence>
<proteinExistence type="predicted"/>
<dbReference type="SUPFAM" id="SSF53756">
    <property type="entry name" value="UDP-Glycosyltransferase/glycogen phosphorylase"/>
    <property type="match status" value="1"/>
</dbReference>
<dbReference type="Proteomes" id="UP000679312">
    <property type="component" value="Chromosome"/>
</dbReference>